<dbReference type="GeneID" id="106809653"/>
<protein>
    <submittedName>
        <fullName evidence="5">Beta-1,4-mannosyl-glycoprotein 4-beta-N-acetylglucosaminyltransferase-like</fullName>
    </submittedName>
</protein>
<organism evidence="4 5">
    <name type="scientific">Priapulus caudatus</name>
    <name type="common">Priapulid worm</name>
    <dbReference type="NCBI Taxonomy" id="37621"/>
    <lineage>
        <taxon>Eukaryota</taxon>
        <taxon>Metazoa</taxon>
        <taxon>Ecdysozoa</taxon>
        <taxon>Scalidophora</taxon>
        <taxon>Priapulida</taxon>
        <taxon>Priapulimorpha</taxon>
        <taxon>Priapulimorphida</taxon>
        <taxon>Priapulidae</taxon>
        <taxon>Priapulus</taxon>
    </lineage>
</organism>
<dbReference type="PROSITE" id="PS00022">
    <property type="entry name" value="EGF_1"/>
    <property type="match status" value="1"/>
</dbReference>
<keyword evidence="1" id="KW-0812">Transmembrane</keyword>
<name>A0ABM1E7Y3_PRICU</name>
<proteinExistence type="predicted"/>
<dbReference type="Proteomes" id="UP000695022">
    <property type="component" value="Unplaced"/>
</dbReference>
<dbReference type="PROSITE" id="PS01186">
    <property type="entry name" value="EGF_2"/>
    <property type="match status" value="1"/>
</dbReference>
<keyword evidence="1" id="KW-0472">Membrane</keyword>
<gene>
    <name evidence="5" type="primary">LOC106809653</name>
</gene>
<reference evidence="5" key="1">
    <citation type="submission" date="2025-08" db="UniProtKB">
        <authorList>
            <consortium name="RefSeq"/>
        </authorList>
    </citation>
    <scope>IDENTIFICATION</scope>
</reference>
<dbReference type="InterPro" id="IPR006813">
    <property type="entry name" value="Glyco_trans_17"/>
</dbReference>
<keyword evidence="1" id="KW-1133">Transmembrane helix</keyword>
<dbReference type="PANTHER" id="PTHR12224">
    <property type="entry name" value="BETA-1,4-MANNOSYL-GLYCOPROTEIN BETA-1,4-N-ACETYLGLUCOSAMINYL-TRANSFERASE"/>
    <property type="match status" value="1"/>
</dbReference>
<feature type="transmembrane region" description="Helical" evidence="1">
    <location>
        <begin position="7"/>
        <end position="25"/>
    </location>
</feature>
<evidence type="ECO:0000313" key="4">
    <source>
        <dbReference type="Proteomes" id="UP000695022"/>
    </source>
</evidence>
<feature type="domain" description="EGF-like" evidence="2 3">
    <location>
        <begin position="151"/>
        <end position="162"/>
    </location>
</feature>
<dbReference type="RefSeq" id="XP_014668304.1">
    <property type="nucleotide sequence ID" value="XM_014812818.1"/>
</dbReference>
<dbReference type="InterPro" id="IPR000742">
    <property type="entry name" value="EGF"/>
</dbReference>
<evidence type="ECO:0000256" key="1">
    <source>
        <dbReference type="SAM" id="Phobius"/>
    </source>
</evidence>
<accession>A0ABM1E7Y3</accession>
<evidence type="ECO:0000259" key="3">
    <source>
        <dbReference type="PROSITE" id="PS01186"/>
    </source>
</evidence>
<dbReference type="Pfam" id="PF04724">
    <property type="entry name" value="Glyco_transf_17"/>
    <property type="match status" value="1"/>
</dbReference>
<keyword evidence="4" id="KW-1185">Reference proteome</keyword>
<evidence type="ECO:0000259" key="2">
    <source>
        <dbReference type="PROSITE" id="PS00022"/>
    </source>
</evidence>
<evidence type="ECO:0000313" key="5">
    <source>
        <dbReference type="RefSeq" id="XP_014668304.1"/>
    </source>
</evidence>
<sequence length="488" mass="55995">MLSMRHVIGLSVGLFGMCELVYLFVQVNYQVYYKPQHHSVENENEQDLHEVLSLLPKDRLNIWMMPIRSRVKAQVKKSEILPPSVIDILVPNASYIWKEGQDNYVYRYYDPLKPKLFNLSETNNGLFTNFSNVLCFGHGTNATLSSKGKSCVCVSGWSGAECAIPHVLNKSRMPIGIDKMKIRKSPRRILHAINVNHEVDMSEVRFHELSDVVDVFIICESNYTAFGMPKNLTFLSLLQKGFLKEFQHKIAYIFLDHFPSGGKEDGWVADRYLRTFMGKKALTQIIGYRPDDLIVLADADEIPSSDVLWFLKMYDGYSEPIAFTLRWSYYGFFWKGPNDKHTQVTSAATIAYVKYVCDSDLIKLRRPPKQLNSDVYRSAFNRSVLTWTIGPPQGPFAGWHCSWCFPPQGIQTKLISAQNGDFPRWGNFKAKQSLDYIKGLIRDGKYFDGSHPFKAIVTLKSDAFYAPSYVLSNPKRFSYLLHNPYRST</sequence>
<dbReference type="PANTHER" id="PTHR12224:SF0">
    <property type="entry name" value="BETA-1,4-MANNOSYL-GLYCOPROTEIN 4-BETA-N-ACETYLGLUCOSAMINYLTRANSFERASE"/>
    <property type="match status" value="1"/>
</dbReference>